<evidence type="ECO:0000256" key="3">
    <source>
        <dbReference type="ARBA" id="ARBA00022801"/>
    </source>
</evidence>
<organism evidence="6 7">
    <name type="scientific">Oligella urethralis</name>
    <dbReference type="NCBI Taxonomy" id="90245"/>
    <lineage>
        <taxon>Bacteria</taxon>
        <taxon>Pseudomonadati</taxon>
        <taxon>Pseudomonadota</taxon>
        <taxon>Betaproteobacteria</taxon>
        <taxon>Burkholderiales</taxon>
        <taxon>Alcaligenaceae</taxon>
        <taxon>Oligella</taxon>
    </lineage>
</organism>
<dbReference type="InterPro" id="IPR016071">
    <property type="entry name" value="Staphylococal_nuclease_OB-fold"/>
</dbReference>
<keyword evidence="5" id="KW-0732">Signal</keyword>
<evidence type="ECO:0000256" key="4">
    <source>
        <dbReference type="SAM" id="MobiDB-lite"/>
    </source>
</evidence>
<dbReference type="PROSITE" id="PS01123">
    <property type="entry name" value="TNASE_1"/>
    <property type="match status" value="1"/>
</dbReference>
<dbReference type="SUPFAM" id="SSF50199">
    <property type="entry name" value="Staphylococcal nuclease"/>
    <property type="match status" value="1"/>
</dbReference>
<dbReference type="GO" id="GO:0003676">
    <property type="term" value="F:nucleic acid binding"/>
    <property type="evidence" value="ECO:0007669"/>
    <property type="project" value="InterPro"/>
</dbReference>
<dbReference type="PANTHER" id="PTHR12302">
    <property type="entry name" value="EBNA2 BINDING PROTEIN P100"/>
    <property type="match status" value="1"/>
</dbReference>
<dbReference type="EMBL" id="UATH01000001">
    <property type="protein sequence ID" value="SPY09113.1"/>
    <property type="molecule type" value="Genomic_DNA"/>
</dbReference>
<evidence type="ECO:0000256" key="2">
    <source>
        <dbReference type="ARBA" id="ARBA00022759"/>
    </source>
</evidence>
<dbReference type="RefSeq" id="WP_102705489.1">
    <property type="nucleotide sequence ID" value="NZ_PNGK01000003.1"/>
</dbReference>
<gene>
    <name evidence="6" type="primary">nucH</name>
    <name evidence="6" type="ORF">NCTC11009_02366</name>
</gene>
<dbReference type="SMART" id="SM00318">
    <property type="entry name" value="SNc"/>
    <property type="match status" value="1"/>
</dbReference>
<dbReference type="InterPro" id="IPR035437">
    <property type="entry name" value="SNase_OB-fold_sf"/>
</dbReference>
<keyword evidence="1" id="KW-0540">Nuclease</keyword>
<evidence type="ECO:0000256" key="5">
    <source>
        <dbReference type="SAM" id="SignalP"/>
    </source>
</evidence>
<dbReference type="AlphaFoldDB" id="A0A2N6QF76"/>
<accession>A0A2N6QF76</accession>
<dbReference type="GO" id="GO:1990599">
    <property type="term" value="F:3' overhang single-stranded DNA endodeoxyribonuclease activity"/>
    <property type="evidence" value="ECO:0007669"/>
    <property type="project" value="UniProtKB-EC"/>
</dbReference>
<dbReference type="EC" id="3.1.31.1" evidence="6"/>
<dbReference type="InterPro" id="IPR002071">
    <property type="entry name" value="Thermonucl_AS"/>
</dbReference>
<evidence type="ECO:0000256" key="1">
    <source>
        <dbReference type="ARBA" id="ARBA00022722"/>
    </source>
</evidence>
<feature type="signal peptide" evidence="5">
    <location>
        <begin position="1"/>
        <end position="21"/>
    </location>
</feature>
<evidence type="ECO:0000313" key="6">
    <source>
        <dbReference type="EMBL" id="SPY09113.1"/>
    </source>
</evidence>
<sequence length="158" mass="18291">MKIKQVWVLAWALFFSLQVQAAEWIQGKVVGVSDGDTVTVLDAGKQRYRIRLDQIDAPESKQPFGTASKRALSDLIFNRQVKVQLHGKDRYKRYLGTIYVGDTNINLQMVRNGHAWAYQRYLRDKAYQAAEKQAQAERRGLWSQGNAVPPWEWRKPNK</sequence>
<dbReference type="PANTHER" id="PTHR12302:SF3">
    <property type="entry name" value="SERINE_THREONINE-PROTEIN KINASE 31"/>
    <property type="match status" value="1"/>
</dbReference>
<dbReference type="PROSITE" id="PS50830">
    <property type="entry name" value="TNASE_3"/>
    <property type="match status" value="1"/>
</dbReference>
<protein>
    <submittedName>
        <fullName evidence="6">Thermonuclease</fullName>
        <ecNumber evidence="6">3.1.31.1</ecNumber>
    </submittedName>
</protein>
<name>A0A2N6QF76_9BURK</name>
<feature type="region of interest" description="Disordered" evidence="4">
    <location>
        <begin position="137"/>
        <end position="158"/>
    </location>
</feature>
<dbReference type="Pfam" id="PF00565">
    <property type="entry name" value="SNase"/>
    <property type="match status" value="1"/>
</dbReference>
<dbReference type="Gene3D" id="2.40.50.90">
    <property type="match status" value="1"/>
</dbReference>
<evidence type="ECO:0000313" key="7">
    <source>
        <dbReference type="Proteomes" id="UP000250242"/>
    </source>
</evidence>
<dbReference type="Proteomes" id="UP000250242">
    <property type="component" value="Unassembled WGS sequence"/>
</dbReference>
<keyword evidence="2" id="KW-0255">Endonuclease</keyword>
<feature type="chain" id="PRO_5041064907" evidence="5">
    <location>
        <begin position="22"/>
        <end position="158"/>
    </location>
</feature>
<keyword evidence="3 6" id="KW-0378">Hydrolase</keyword>
<proteinExistence type="predicted"/>
<reference evidence="6 7" key="1">
    <citation type="submission" date="2018-06" db="EMBL/GenBank/DDBJ databases">
        <authorList>
            <consortium name="Pathogen Informatics"/>
            <person name="Doyle S."/>
        </authorList>
    </citation>
    <scope>NUCLEOTIDE SEQUENCE [LARGE SCALE GENOMIC DNA]</scope>
    <source>
        <strain evidence="6 7">NCTC11009</strain>
    </source>
</reference>